<organism evidence="1 2">
    <name type="scientific">Gibberella subglutinans</name>
    <name type="common">Fusarium subglutinans</name>
    <dbReference type="NCBI Taxonomy" id="42677"/>
    <lineage>
        <taxon>Eukaryota</taxon>
        <taxon>Fungi</taxon>
        <taxon>Dikarya</taxon>
        <taxon>Ascomycota</taxon>
        <taxon>Pezizomycotina</taxon>
        <taxon>Sordariomycetes</taxon>
        <taxon>Hypocreomycetidae</taxon>
        <taxon>Hypocreales</taxon>
        <taxon>Nectriaceae</taxon>
        <taxon>Fusarium</taxon>
        <taxon>Fusarium fujikuroi species complex</taxon>
    </lineage>
</organism>
<keyword evidence="2" id="KW-1185">Reference proteome</keyword>
<evidence type="ECO:0000313" key="2">
    <source>
        <dbReference type="Proteomes" id="UP000547976"/>
    </source>
</evidence>
<sequence length="180" mass="20387">MEAGTYDGDSYNKLPSIGEAAAAFTAINGNTLLDTAFRDLFVHHGMDRTFGLILLHRHFELGANERLVEYKGTSVPWLNNELATNIRPHNWYLSSGKVFPYEFYHSLSEDGPTLDLNNPDQQAFLDQFAKLLSRENAENLFGLCRYPGDDFEGRIEITQGRSNINLSHKDVCKLISFLIQ</sequence>
<protein>
    <submittedName>
        <fullName evidence="1">Phosphotransferase enzyme family domain protein</fullName>
    </submittedName>
</protein>
<accession>A0A8H5Q698</accession>
<gene>
    <name evidence="1" type="ORF">FSUBG_3822</name>
</gene>
<keyword evidence="1" id="KW-0808">Transferase</keyword>
<evidence type="ECO:0000313" key="1">
    <source>
        <dbReference type="EMBL" id="KAF5609615.1"/>
    </source>
</evidence>
<name>A0A8H5Q698_GIBSU</name>
<dbReference type="RefSeq" id="XP_036540600.1">
    <property type="nucleotide sequence ID" value="XM_036681745.1"/>
</dbReference>
<dbReference type="Proteomes" id="UP000547976">
    <property type="component" value="Unassembled WGS sequence"/>
</dbReference>
<proteinExistence type="predicted"/>
<reference evidence="1 2" key="1">
    <citation type="submission" date="2020-05" db="EMBL/GenBank/DDBJ databases">
        <title>Identification and distribution of gene clusters putatively required for synthesis of sphingolipid metabolism inhibitors in phylogenetically diverse species of the filamentous fungus Fusarium.</title>
        <authorList>
            <person name="Kim H.-S."/>
            <person name="Busman M."/>
            <person name="Brown D.W."/>
            <person name="Divon H."/>
            <person name="Uhlig S."/>
            <person name="Proctor R.H."/>
        </authorList>
    </citation>
    <scope>NUCLEOTIDE SEQUENCE [LARGE SCALE GENOMIC DNA]</scope>
    <source>
        <strain evidence="1 2">NRRL 66333</strain>
    </source>
</reference>
<dbReference type="AlphaFoldDB" id="A0A8H5Q698"/>
<dbReference type="GO" id="GO:0016740">
    <property type="term" value="F:transferase activity"/>
    <property type="evidence" value="ECO:0007669"/>
    <property type="project" value="UniProtKB-KW"/>
</dbReference>
<dbReference type="EMBL" id="JAAOAV010000033">
    <property type="protein sequence ID" value="KAF5609615.1"/>
    <property type="molecule type" value="Genomic_DNA"/>
</dbReference>
<dbReference type="OrthoDB" id="2322999at2759"/>
<comment type="caution">
    <text evidence="1">The sequence shown here is derived from an EMBL/GenBank/DDBJ whole genome shotgun (WGS) entry which is preliminary data.</text>
</comment>
<dbReference type="GeneID" id="59316463"/>